<reference evidence="11 12" key="1">
    <citation type="submission" date="2015-07" db="EMBL/GenBank/DDBJ databases">
        <title>Genome sequencing of Kibdelosporangium phytohabitans.</title>
        <authorList>
            <person name="Qin S."/>
            <person name="Xing K."/>
        </authorList>
    </citation>
    <scope>NUCLEOTIDE SEQUENCE [LARGE SCALE GENOMIC DNA]</scope>
    <source>
        <strain evidence="11 12">KLBMP1111</strain>
    </source>
</reference>
<dbReference type="SUPFAM" id="SSF55729">
    <property type="entry name" value="Acyl-CoA N-acyltransferases (Nat)"/>
    <property type="match status" value="1"/>
</dbReference>
<keyword evidence="6 9" id="KW-0808">Transferase</keyword>
<comment type="pathway">
    <text evidence="2 9">Amine and polyamine biosynthesis; ectoine biosynthesis; L-ectoine from L-aspartate 4-semialdehyde: step 2/3.</text>
</comment>
<protein>
    <recommendedName>
        <fullName evidence="5 9">L-2,4-diaminobutyric acid acetyltransferase</fullName>
        <shortName evidence="9">DABA acetyltransferase</shortName>
        <ecNumber evidence="4 9">2.3.1.178</ecNumber>
    </recommendedName>
</protein>
<comment type="catalytic activity">
    <reaction evidence="8 9">
        <text>L-2,4-diaminobutanoate + acetyl-CoA = (2S)-4-acetamido-2-aminobutanoate + CoA + H(+)</text>
        <dbReference type="Rhea" id="RHEA:16901"/>
        <dbReference type="ChEBI" id="CHEBI:15378"/>
        <dbReference type="ChEBI" id="CHEBI:57287"/>
        <dbReference type="ChEBI" id="CHEBI:57288"/>
        <dbReference type="ChEBI" id="CHEBI:58761"/>
        <dbReference type="ChEBI" id="CHEBI:58929"/>
        <dbReference type="EC" id="2.3.1.178"/>
    </reaction>
</comment>
<dbReference type="InterPro" id="IPR000182">
    <property type="entry name" value="GNAT_dom"/>
</dbReference>
<keyword evidence="12" id="KW-1185">Reference proteome</keyword>
<evidence type="ECO:0000256" key="3">
    <source>
        <dbReference type="ARBA" id="ARBA00010712"/>
    </source>
</evidence>
<comment type="similarity">
    <text evidence="3 9">Belongs to the acetyltransferase family. EctA subfamily.</text>
</comment>
<evidence type="ECO:0000313" key="11">
    <source>
        <dbReference type="EMBL" id="ALG05939.1"/>
    </source>
</evidence>
<evidence type="ECO:0000256" key="7">
    <source>
        <dbReference type="ARBA" id="ARBA00023315"/>
    </source>
</evidence>
<dbReference type="AlphaFoldDB" id="A0A0N9HV56"/>
<evidence type="ECO:0000259" key="10">
    <source>
        <dbReference type="PROSITE" id="PS51186"/>
    </source>
</evidence>
<evidence type="ECO:0000313" key="12">
    <source>
        <dbReference type="Proteomes" id="UP000063699"/>
    </source>
</evidence>
<evidence type="ECO:0000256" key="6">
    <source>
        <dbReference type="ARBA" id="ARBA00022679"/>
    </source>
</evidence>
<gene>
    <name evidence="9" type="primary">ectA</name>
    <name evidence="11" type="ORF">AOZ06_02510</name>
</gene>
<dbReference type="Gene3D" id="3.40.630.30">
    <property type="match status" value="1"/>
</dbReference>
<dbReference type="PROSITE" id="PS51186">
    <property type="entry name" value="GNAT"/>
    <property type="match status" value="1"/>
</dbReference>
<keyword evidence="7 9" id="KW-0012">Acyltransferase</keyword>
<evidence type="ECO:0000256" key="4">
    <source>
        <dbReference type="ARBA" id="ARBA00012355"/>
    </source>
</evidence>
<evidence type="ECO:0000256" key="5">
    <source>
        <dbReference type="ARBA" id="ARBA00017935"/>
    </source>
</evidence>
<dbReference type="Proteomes" id="UP000063699">
    <property type="component" value="Chromosome"/>
</dbReference>
<dbReference type="RefSeq" id="WP_054287917.1">
    <property type="nucleotide sequence ID" value="NZ_CP012752.1"/>
</dbReference>
<evidence type="ECO:0000256" key="9">
    <source>
        <dbReference type="RuleBase" id="RU365045"/>
    </source>
</evidence>
<dbReference type="OrthoDB" id="2436196at2"/>
<dbReference type="Pfam" id="PF00583">
    <property type="entry name" value="Acetyltransf_1"/>
    <property type="match status" value="1"/>
</dbReference>
<comment type="function">
    <text evidence="1 9">Catalyzes the acetylation of L-2,4-diaminobutyrate (DABA) to gamma-N-acetyl-alpha,gamma-diaminobutyric acid (ADABA) with acetyl coenzyme A.</text>
</comment>
<dbReference type="UniPathway" id="UPA00067">
    <property type="reaction ID" value="UER00122"/>
</dbReference>
<evidence type="ECO:0000256" key="1">
    <source>
        <dbReference type="ARBA" id="ARBA00003741"/>
    </source>
</evidence>
<name>A0A0N9HV56_9PSEU</name>
<dbReference type="GO" id="GO:0033816">
    <property type="term" value="F:diaminobutyrate acetyltransferase activity"/>
    <property type="evidence" value="ECO:0007669"/>
    <property type="project" value="UniProtKB-EC"/>
</dbReference>
<evidence type="ECO:0000256" key="2">
    <source>
        <dbReference type="ARBA" id="ARBA00004978"/>
    </source>
</evidence>
<organism evidence="11 12">
    <name type="scientific">Kibdelosporangium phytohabitans</name>
    <dbReference type="NCBI Taxonomy" id="860235"/>
    <lineage>
        <taxon>Bacteria</taxon>
        <taxon>Bacillati</taxon>
        <taxon>Actinomycetota</taxon>
        <taxon>Actinomycetes</taxon>
        <taxon>Pseudonocardiales</taxon>
        <taxon>Pseudonocardiaceae</taxon>
        <taxon>Kibdelosporangium</taxon>
    </lineage>
</organism>
<dbReference type="InterPro" id="IPR012772">
    <property type="entry name" value="Ectoine_EctA"/>
</dbReference>
<dbReference type="STRING" id="860235.AOZ06_02510"/>
<evidence type="ECO:0000256" key="8">
    <source>
        <dbReference type="ARBA" id="ARBA00048924"/>
    </source>
</evidence>
<dbReference type="KEGG" id="kphy:AOZ06_02510"/>
<sequence length="177" mass="19339">MSGKTFGQAVVDVPSTSDGAGMWRLARDSRSLDLNSSYSYLLWCRDFAGTSAVIRVDDEVIGFVTGYLRPNQPDTLVIWQIAIAEAHRGRGFAATLLDNLVRRTGARHLEATVTSDNDASIAMFRALATRWGTGLTGNQLFSAEQFPDDHAPEFLFRIGPFLSGSAPSQTPRTRGEL</sequence>
<dbReference type="GO" id="GO:0019491">
    <property type="term" value="P:ectoine biosynthetic process"/>
    <property type="evidence" value="ECO:0007669"/>
    <property type="project" value="UniProtKB-UniPathway"/>
</dbReference>
<accession>A0A0N9HV56</accession>
<dbReference type="InterPro" id="IPR016181">
    <property type="entry name" value="Acyl_CoA_acyltransferase"/>
</dbReference>
<dbReference type="EMBL" id="CP012752">
    <property type="protein sequence ID" value="ALG05939.1"/>
    <property type="molecule type" value="Genomic_DNA"/>
</dbReference>
<proteinExistence type="inferred from homology"/>
<dbReference type="EC" id="2.3.1.178" evidence="4 9"/>
<dbReference type="CDD" id="cd04301">
    <property type="entry name" value="NAT_SF"/>
    <property type="match status" value="1"/>
</dbReference>
<dbReference type="NCBIfam" id="TIGR02406">
    <property type="entry name" value="ectoine_EctA"/>
    <property type="match status" value="1"/>
</dbReference>
<feature type="domain" description="N-acetyltransferase" evidence="10">
    <location>
        <begin position="9"/>
        <end position="158"/>
    </location>
</feature>